<dbReference type="Gene3D" id="3.40.960.10">
    <property type="entry name" value="VSR Endonuclease"/>
    <property type="match status" value="1"/>
</dbReference>
<dbReference type="PROSITE" id="PS51286">
    <property type="entry name" value="RAP"/>
    <property type="match status" value="1"/>
</dbReference>
<feature type="region of interest" description="Disordered" evidence="1">
    <location>
        <begin position="1"/>
        <end position="27"/>
    </location>
</feature>
<feature type="compositionally biased region" description="Low complexity" evidence="1">
    <location>
        <begin position="173"/>
        <end position="197"/>
    </location>
</feature>
<dbReference type="InterPro" id="IPR013584">
    <property type="entry name" value="RAP"/>
</dbReference>
<feature type="domain" description="RAP" evidence="2">
    <location>
        <begin position="839"/>
        <end position="901"/>
    </location>
</feature>
<dbReference type="AlphaFoldDB" id="A0A2V0PBY9"/>
<gene>
    <name evidence="3" type="ORF">Rsub_11011</name>
</gene>
<dbReference type="Pfam" id="PF08373">
    <property type="entry name" value="RAP"/>
    <property type="match status" value="1"/>
</dbReference>
<name>A0A2V0PBY9_9CHLO</name>
<dbReference type="SMART" id="SM00952">
    <property type="entry name" value="RAP"/>
    <property type="match status" value="1"/>
</dbReference>
<keyword evidence="4" id="KW-1185">Reference proteome</keyword>
<feature type="compositionally biased region" description="Low complexity" evidence="1">
    <location>
        <begin position="483"/>
        <end position="506"/>
    </location>
</feature>
<evidence type="ECO:0000313" key="3">
    <source>
        <dbReference type="EMBL" id="GBF97364.1"/>
    </source>
</evidence>
<organism evidence="3 4">
    <name type="scientific">Raphidocelis subcapitata</name>
    <dbReference type="NCBI Taxonomy" id="307507"/>
    <lineage>
        <taxon>Eukaryota</taxon>
        <taxon>Viridiplantae</taxon>
        <taxon>Chlorophyta</taxon>
        <taxon>core chlorophytes</taxon>
        <taxon>Chlorophyceae</taxon>
        <taxon>CS clade</taxon>
        <taxon>Sphaeropleales</taxon>
        <taxon>Selenastraceae</taxon>
        <taxon>Raphidocelis</taxon>
    </lineage>
</organism>
<feature type="compositionally biased region" description="Low complexity" evidence="1">
    <location>
        <begin position="206"/>
        <end position="220"/>
    </location>
</feature>
<feature type="compositionally biased region" description="Low complexity" evidence="1">
    <location>
        <begin position="317"/>
        <end position="344"/>
    </location>
</feature>
<evidence type="ECO:0000313" key="4">
    <source>
        <dbReference type="Proteomes" id="UP000247498"/>
    </source>
</evidence>
<sequence length="907" mass="92260">MLSYTTSRPPGPARGARRAVVPAAKKPGLRKWRAKKLGLKQQPLSDAELMRELNDSNDWMLASEQEEGGFGLEDVEAYAKQESGDAAFPPPPGGRANPGKRAKSAGAAAAGNGGGDLERELAAAAAAAAAGRDGDVPAWIKQLQAEGFALSVRGGEVFLQRGSGGGGGGGDGAKAPRAAAPQGTGPAASSQQQRRPAAGGGGGGEPAQQGGQQQAGADVGAAACAVGPEFDLSRWLPALEARAGGPAATRGPGAAQRSFEDGDDSAAEEGGGGPFLNGAADGDSGPLGGGEAWWLGPDAAAGPGSQQAAHSRKQQQRKAAQAQQQQQRQQQPQPGDRSAAAARVRAALSGCATPEQVLRVAEAAFPEWAANNGRIVHQARFAPVDAPGPAEAALLLKSAALAARRRRLNQVQMLSLARDWRVRGLAEALRATPPRLEEGAPPALSRRVWDAAKAYWRPPDEADVAAAAAAVVGAPEPQPPQQQPGAHTGPNGTANGAPVNGAANGAPANGAPAGGAANGIPAAGGLASLVARVKEGGLRLTPAQVAAARRLLELREAERQRRAALVDGVWALSAIGGPWLFEAEVDALMQARLDFERLWVIAGPSLASWPLTGREAADLLWALANARHWTPLLPRLEAAVLRAGGPRALGPPQLAAVLWAFATLGHAPEALLEGLARGWGTKRGGGLRALQPGQLATVAWSLAAMGRARSEAFRLAWAEVLQRGEGAAGVKHHLVQIWQAALEARLEGGDSGGGGGSGGGGSGGGGGAGSAAGEDAGAQSLLAAAEAAFASEAASLKGRSHSSYQRAIANALTGARVMHVMEDSSSGYSIDVSIPSLRVAIEADGPSHLSRNKGPGGAPVRLGATRMKARHLRAMGWRVVNVAFSEWDATPQAARHAFLQARIAAAR</sequence>
<feature type="region of interest" description="Disordered" evidence="1">
    <location>
        <begin position="158"/>
        <end position="220"/>
    </location>
</feature>
<proteinExistence type="predicted"/>
<protein>
    <recommendedName>
        <fullName evidence="2">RAP domain-containing protein</fullName>
    </recommendedName>
</protein>
<feature type="region of interest" description="Disordered" evidence="1">
    <location>
        <begin position="243"/>
        <end position="344"/>
    </location>
</feature>
<dbReference type="OrthoDB" id="385235at2759"/>
<accession>A0A2V0PBY9</accession>
<comment type="caution">
    <text evidence="3">The sequence shown here is derived from an EMBL/GenBank/DDBJ whole genome shotgun (WGS) entry which is preliminary data.</text>
</comment>
<evidence type="ECO:0000259" key="2">
    <source>
        <dbReference type="PROSITE" id="PS51286"/>
    </source>
</evidence>
<reference evidence="3 4" key="1">
    <citation type="journal article" date="2018" name="Sci. Rep.">
        <title>Raphidocelis subcapitata (=Pseudokirchneriella subcapitata) provides an insight into genome evolution and environmental adaptations in the Sphaeropleales.</title>
        <authorList>
            <person name="Suzuki S."/>
            <person name="Yamaguchi H."/>
            <person name="Nakajima N."/>
            <person name="Kawachi M."/>
        </authorList>
    </citation>
    <scope>NUCLEOTIDE SEQUENCE [LARGE SCALE GENOMIC DNA]</scope>
    <source>
        <strain evidence="3 4">NIES-35</strain>
    </source>
</reference>
<feature type="compositionally biased region" description="Gly residues" evidence="1">
    <location>
        <begin position="749"/>
        <end position="770"/>
    </location>
</feature>
<dbReference type="Proteomes" id="UP000247498">
    <property type="component" value="Unassembled WGS sequence"/>
</dbReference>
<feature type="region of interest" description="Disordered" evidence="1">
    <location>
        <begin position="80"/>
        <end position="115"/>
    </location>
</feature>
<dbReference type="InParanoid" id="A0A2V0PBY9"/>
<feature type="compositionally biased region" description="Gly residues" evidence="1">
    <location>
        <begin position="162"/>
        <end position="172"/>
    </location>
</feature>
<feature type="region of interest" description="Disordered" evidence="1">
    <location>
        <begin position="748"/>
        <end position="772"/>
    </location>
</feature>
<evidence type="ECO:0000256" key="1">
    <source>
        <dbReference type="SAM" id="MobiDB-lite"/>
    </source>
</evidence>
<feature type="compositionally biased region" description="Low complexity" evidence="1">
    <location>
        <begin position="243"/>
        <end position="255"/>
    </location>
</feature>
<dbReference type="EMBL" id="BDRX01000097">
    <property type="protein sequence ID" value="GBF97364.1"/>
    <property type="molecule type" value="Genomic_DNA"/>
</dbReference>
<feature type="region of interest" description="Disordered" evidence="1">
    <location>
        <begin position="474"/>
        <end position="506"/>
    </location>
</feature>